<gene>
    <name evidence="6" type="ORF">RR48_04652</name>
</gene>
<evidence type="ECO:0000256" key="2">
    <source>
        <dbReference type="ARBA" id="ARBA00010701"/>
    </source>
</evidence>
<dbReference type="EMBL" id="KQ459937">
    <property type="protein sequence ID" value="KPJ19221.1"/>
    <property type="molecule type" value="Genomic_DNA"/>
</dbReference>
<dbReference type="GO" id="GO:0016042">
    <property type="term" value="P:lipid catabolic process"/>
    <property type="evidence" value="ECO:0007669"/>
    <property type="project" value="TreeGrafter"/>
</dbReference>
<dbReference type="InterPro" id="IPR029058">
    <property type="entry name" value="AB_hydrolase_fold"/>
</dbReference>
<evidence type="ECO:0000313" key="7">
    <source>
        <dbReference type="Proteomes" id="UP000053240"/>
    </source>
</evidence>
<evidence type="ECO:0000256" key="3">
    <source>
        <dbReference type="ARBA" id="ARBA00022525"/>
    </source>
</evidence>
<evidence type="ECO:0000256" key="4">
    <source>
        <dbReference type="RuleBase" id="RU004262"/>
    </source>
</evidence>
<evidence type="ECO:0000313" key="6">
    <source>
        <dbReference type="EMBL" id="KPJ19221.1"/>
    </source>
</evidence>
<feature type="domain" description="Lipase" evidence="5">
    <location>
        <begin position="97"/>
        <end position="358"/>
    </location>
</feature>
<keyword evidence="7" id="KW-1185">Reference proteome</keyword>
<dbReference type="InterPro" id="IPR013818">
    <property type="entry name" value="Lipase"/>
</dbReference>
<dbReference type="SUPFAM" id="SSF53474">
    <property type="entry name" value="alpha/beta-Hydrolases"/>
    <property type="match status" value="1"/>
</dbReference>
<dbReference type="PANTHER" id="PTHR11610:SF173">
    <property type="entry name" value="LIPASE DOMAIN-CONTAINING PROTEIN-RELATED"/>
    <property type="match status" value="1"/>
</dbReference>
<evidence type="ECO:0000256" key="1">
    <source>
        <dbReference type="ARBA" id="ARBA00004613"/>
    </source>
</evidence>
<dbReference type="GO" id="GO:0016298">
    <property type="term" value="F:lipase activity"/>
    <property type="evidence" value="ECO:0007669"/>
    <property type="project" value="InterPro"/>
</dbReference>
<protein>
    <submittedName>
        <fullName evidence="6">Pancreatic lipase-related protein 1</fullName>
    </submittedName>
</protein>
<name>A0A0N1IPZ9_PAPMA</name>
<dbReference type="Pfam" id="PF00151">
    <property type="entry name" value="Lipase"/>
    <property type="match status" value="1"/>
</dbReference>
<dbReference type="AlphaFoldDB" id="A0A0N1IPZ9"/>
<proteinExistence type="inferred from homology"/>
<dbReference type="InterPro" id="IPR033906">
    <property type="entry name" value="Lipase_N"/>
</dbReference>
<organism evidence="6 7">
    <name type="scientific">Papilio machaon</name>
    <name type="common">Old World swallowtail butterfly</name>
    <dbReference type="NCBI Taxonomy" id="76193"/>
    <lineage>
        <taxon>Eukaryota</taxon>
        <taxon>Metazoa</taxon>
        <taxon>Ecdysozoa</taxon>
        <taxon>Arthropoda</taxon>
        <taxon>Hexapoda</taxon>
        <taxon>Insecta</taxon>
        <taxon>Pterygota</taxon>
        <taxon>Neoptera</taxon>
        <taxon>Endopterygota</taxon>
        <taxon>Lepidoptera</taxon>
        <taxon>Glossata</taxon>
        <taxon>Ditrysia</taxon>
        <taxon>Papilionoidea</taxon>
        <taxon>Papilionidae</taxon>
        <taxon>Papilioninae</taxon>
        <taxon>Papilio</taxon>
    </lineage>
</organism>
<dbReference type="Proteomes" id="UP000053240">
    <property type="component" value="Unassembled WGS sequence"/>
</dbReference>
<accession>A0A0N1IPZ9</accession>
<dbReference type="GO" id="GO:0005615">
    <property type="term" value="C:extracellular space"/>
    <property type="evidence" value="ECO:0007669"/>
    <property type="project" value="TreeGrafter"/>
</dbReference>
<comment type="similarity">
    <text evidence="2 4">Belongs to the AB hydrolase superfamily. Lipase family.</text>
</comment>
<dbReference type="Gene3D" id="3.40.50.1820">
    <property type="entry name" value="alpha/beta hydrolase"/>
    <property type="match status" value="1"/>
</dbReference>
<comment type="subcellular location">
    <subcellularLocation>
        <location evidence="1">Secreted</location>
    </subcellularLocation>
</comment>
<dbReference type="PRINTS" id="PR00821">
    <property type="entry name" value="TAGLIPASE"/>
</dbReference>
<dbReference type="GO" id="GO:0017171">
    <property type="term" value="F:serine hydrolase activity"/>
    <property type="evidence" value="ECO:0007669"/>
    <property type="project" value="TreeGrafter"/>
</dbReference>
<dbReference type="InterPro" id="IPR000734">
    <property type="entry name" value="TAG_lipase"/>
</dbReference>
<dbReference type="CDD" id="cd00707">
    <property type="entry name" value="Pancreat_lipase_like"/>
    <property type="match status" value="1"/>
</dbReference>
<dbReference type="InParanoid" id="A0A0N1IPZ9"/>
<evidence type="ECO:0000259" key="5">
    <source>
        <dbReference type="Pfam" id="PF00151"/>
    </source>
</evidence>
<keyword evidence="3" id="KW-0964">Secreted</keyword>
<sequence>MGCAVSSVQRATMSLLNNNTNDARAKLERKLYLAKESPEPDFDLSDCELRHLPSAFLSRCSCIGYSGNYGTDWVYFTDMNGDPHYVSLTASVDNVIIPRLPRQDVCSFWLYTRKNPKVYQLLLMSNFTNSNFMADKPLILVTHGWVVDGSGKATQLIKDAYLDTYDVNVIVVDWRQISHINYLSAAMKAEDIGRQISDMLIAIAKHYAFDISRVHLIGHSLGAHVMGSAGSQLKNNGYIAGRLTALDAARPFFEFPLLLDGFSANDAAFVDVIHTNIDFLGIRNPRGHADFYPNGGYMQEPCCHSESDVRNNCQHACAYYYFKESIRGNIFKARKCNDFESYLSGKCVSNETSYMGEMCSPDSHGKFYLVSKDPFSIFSTKFYH</sequence>
<dbReference type="PANTHER" id="PTHR11610">
    <property type="entry name" value="LIPASE"/>
    <property type="match status" value="1"/>
</dbReference>
<reference evidence="6 7" key="1">
    <citation type="journal article" date="2015" name="Nat. Commun.">
        <title>Outbred genome sequencing and CRISPR/Cas9 gene editing in butterflies.</title>
        <authorList>
            <person name="Li X."/>
            <person name="Fan D."/>
            <person name="Zhang W."/>
            <person name="Liu G."/>
            <person name="Zhang L."/>
            <person name="Zhao L."/>
            <person name="Fang X."/>
            <person name="Chen L."/>
            <person name="Dong Y."/>
            <person name="Chen Y."/>
            <person name="Ding Y."/>
            <person name="Zhao R."/>
            <person name="Feng M."/>
            <person name="Zhu Y."/>
            <person name="Feng Y."/>
            <person name="Jiang X."/>
            <person name="Zhu D."/>
            <person name="Xiang H."/>
            <person name="Feng X."/>
            <person name="Li S."/>
            <person name="Wang J."/>
            <person name="Zhang G."/>
            <person name="Kronforst M.R."/>
            <person name="Wang W."/>
        </authorList>
    </citation>
    <scope>NUCLEOTIDE SEQUENCE [LARGE SCALE GENOMIC DNA]</scope>
    <source>
        <strain evidence="6">Ya'a_city_454_Pm</strain>
        <tissue evidence="6">Whole body</tissue>
    </source>
</reference>